<dbReference type="AlphaFoldDB" id="A0A6U2HUC2"/>
<organism evidence="2">
    <name type="scientific">Chlamydomonas euryale</name>
    <dbReference type="NCBI Taxonomy" id="1486919"/>
    <lineage>
        <taxon>Eukaryota</taxon>
        <taxon>Viridiplantae</taxon>
        <taxon>Chlorophyta</taxon>
        <taxon>core chlorophytes</taxon>
        <taxon>Chlorophyceae</taxon>
        <taxon>CS clade</taxon>
        <taxon>Chlamydomonadales</taxon>
        <taxon>Chlamydomonadaceae</taxon>
        <taxon>Chlamydomonas</taxon>
    </lineage>
</organism>
<sequence>MAYTRTLASCAPGSDAWRARKTRRGSAYRTFGVGRSANRAAGSAGCSVDDTRHVAGVMLMRARRMLCGVQHGRRQLPPSLKEHTPVRLYVASFRQHHLAEAPSLPRSRCLVKISEIPYP</sequence>
<dbReference type="EMBL" id="HBEC01033418">
    <property type="protein sequence ID" value="CAD8300347.1"/>
    <property type="molecule type" value="Transcribed_RNA"/>
</dbReference>
<dbReference type="EMBL" id="HBEC01033417">
    <property type="protein sequence ID" value="CAD8300345.1"/>
    <property type="molecule type" value="Transcribed_RNA"/>
</dbReference>
<reference evidence="2" key="1">
    <citation type="submission" date="2021-01" db="EMBL/GenBank/DDBJ databases">
        <authorList>
            <person name="Corre E."/>
            <person name="Pelletier E."/>
            <person name="Niang G."/>
            <person name="Scheremetjew M."/>
            <person name="Finn R."/>
            <person name="Kale V."/>
            <person name="Holt S."/>
            <person name="Cochrane G."/>
            <person name="Meng A."/>
            <person name="Brown T."/>
            <person name="Cohen L."/>
        </authorList>
    </citation>
    <scope>NUCLEOTIDE SEQUENCE</scope>
    <source>
        <strain evidence="2">CCMP219</strain>
    </source>
</reference>
<evidence type="ECO:0000313" key="2">
    <source>
        <dbReference type="EMBL" id="CAD8300347.1"/>
    </source>
</evidence>
<gene>
    <name evidence="1" type="ORF">CEUR00632_LOCUS15524</name>
    <name evidence="2" type="ORF">CEUR00632_LOCUS15525</name>
</gene>
<name>A0A6U2HUC2_9CHLO</name>
<protein>
    <submittedName>
        <fullName evidence="2">Uncharacterized protein</fullName>
    </submittedName>
</protein>
<accession>A0A6U2HUC2</accession>
<proteinExistence type="predicted"/>
<evidence type="ECO:0000313" key="1">
    <source>
        <dbReference type="EMBL" id="CAD8300345.1"/>
    </source>
</evidence>